<dbReference type="Proteomes" id="UP001362999">
    <property type="component" value="Unassembled WGS sequence"/>
</dbReference>
<protein>
    <recommendedName>
        <fullName evidence="4">Secreted protein</fullName>
    </recommendedName>
</protein>
<dbReference type="EMBL" id="JAWWNJ010000108">
    <property type="protein sequence ID" value="KAK6992609.1"/>
    <property type="molecule type" value="Genomic_DNA"/>
</dbReference>
<evidence type="ECO:0000313" key="2">
    <source>
        <dbReference type="EMBL" id="KAK6992609.1"/>
    </source>
</evidence>
<evidence type="ECO:0000256" key="1">
    <source>
        <dbReference type="SAM" id="SignalP"/>
    </source>
</evidence>
<sequence>MASAKNGLALGISWLPLIFFSSHSLARFQLAQISSNTYRCLLHHAISGSATFQCSFESHSGSARRGMAPQIYPQVGPGLSQGTVELFYRVLKTHFHRGQDERVARNITTSTSLADHPLSTSTKFSLFKIVMSHKHVLRNLEGDRSFKNMILIMELRRCRDLELQHRCVSFSHFCHSFPHR</sequence>
<keyword evidence="3" id="KW-1185">Reference proteome</keyword>
<comment type="caution">
    <text evidence="2">The sequence shown here is derived from an EMBL/GenBank/DDBJ whole genome shotgun (WGS) entry which is preliminary data.</text>
</comment>
<reference evidence="2 3" key="1">
    <citation type="journal article" date="2024" name="J Genomics">
        <title>Draft genome sequencing and assembly of Favolaschia claudopus CIRM-BRFM 2984 isolated from oak limbs.</title>
        <authorList>
            <person name="Navarro D."/>
            <person name="Drula E."/>
            <person name="Chaduli D."/>
            <person name="Cazenave R."/>
            <person name="Ahrendt S."/>
            <person name="Wang J."/>
            <person name="Lipzen A."/>
            <person name="Daum C."/>
            <person name="Barry K."/>
            <person name="Grigoriev I.V."/>
            <person name="Favel A."/>
            <person name="Rosso M.N."/>
            <person name="Martin F."/>
        </authorList>
    </citation>
    <scope>NUCLEOTIDE SEQUENCE [LARGE SCALE GENOMIC DNA]</scope>
    <source>
        <strain evidence="2 3">CIRM-BRFM 2984</strain>
    </source>
</reference>
<evidence type="ECO:0008006" key="4">
    <source>
        <dbReference type="Google" id="ProtNLM"/>
    </source>
</evidence>
<accession>A0AAV9ZUD1</accession>
<dbReference type="AlphaFoldDB" id="A0AAV9ZUD1"/>
<proteinExistence type="predicted"/>
<feature type="chain" id="PRO_5043530350" description="Secreted protein" evidence="1">
    <location>
        <begin position="27"/>
        <end position="180"/>
    </location>
</feature>
<keyword evidence="1" id="KW-0732">Signal</keyword>
<feature type="signal peptide" evidence="1">
    <location>
        <begin position="1"/>
        <end position="26"/>
    </location>
</feature>
<evidence type="ECO:0000313" key="3">
    <source>
        <dbReference type="Proteomes" id="UP001362999"/>
    </source>
</evidence>
<gene>
    <name evidence="2" type="ORF">R3P38DRAFT_148856</name>
</gene>
<name>A0AAV9ZUD1_9AGAR</name>
<organism evidence="2 3">
    <name type="scientific">Favolaschia claudopus</name>
    <dbReference type="NCBI Taxonomy" id="2862362"/>
    <lineage>
        <taxon>Eukaryota</taxon>
        <taxon>Fungi</taxon>
        <taxon>Dikarya</taxon>
        <taxon>Basidiomycota</taxon>
        <taxon>Agaricomycotina</taxon>
        <taxon>Agaricomycetes</taxon>
        <taxon>Agaricomycetidae</taxon>
        <taxon>Agaricales</taxon>
        <taxon>Marasmiineae</taxon>
        <taxon>Mycenaceae</taxon>
        <taxon>Favolaschia</taxon>
    </lineage>
</organism>